<evidence type="ECO:0000259" key="5">
    <source>
        <dbReference type="Pfam" id="PF07317"/>
    </source>
</evidence>
<keyword evidence="7" id="KW-1185">Reference proteome</keyword>
<gene>
    <name evidence="6" type="ORF">MIT9_P2505</name>
</gene>
<evidence type="ECO:0000259" key="4">
    <source>
        <dbReference type="Pfam" id="PF07238"/>
    </source>
</evidence>
<dbReference type="KEGG" id="mcau:MIT9_P2505"/>
<evidence type="ECO:0000256" key="1">
    <source>
        <dbReference type="ARBA" id="ARBA00022636"/>
    </source>
</evidence>
<keyword evidence="3" id="KW-0975">Bacterial flagellum</keyword>
<dbReference type="AlphaFoldDB" id="A0AAU9C6T9"/>
<evidence type="ECO:0000256" key="2">
    <source>
        <dbReference type="ARBA" id="ARBA00022741"/>
    </source>
</evidence>
<keyword evidence="6" id="KW-0282">Flagellum</keyword>
<dbReference type="Pfam" id="PF07238">
    <property type="entry name" value="PilZ"/>
    <property type="match status" value="1"/>
</dbReference>
<keyword evidence="6" id="KW-0966">Cell projection</keyword>
<keyword evidence="1" id="KW-0973">c-di-GMP</keyword>
<dbReference type="EMBL" id="AP024714">
    <property type="protein sequence ID" value="BCX82914.1"/>
    <property type="molecule type" value="Genomic_DNA"/>
</dbReference>
<feature type="domain" description="Type III secretion system flagellar brake protein YcgR PilZN" evidence="5">
    <location>
        <begin position="2"/>
        <end position="94"/>
    </location>
</feature>
<dbReference type="InterPro" id="IPR009926">
    <property type="entry name" value="T3SS_YcgR_PilZN"/>
</dbReference>
<proteinExistence type="predicted"/>
<dbReference type="Proteomes" id="UP001321825">
    <property type="component" value="Chromosome"/>
</dbReference>
<dbReference type="InterPro" id="IPR012349">
    <property type="entry name" value="Split_barrel_FMN-bd"/>
</dbReference>
<dbReference type="Gene3D" id="2.40.10.220">
    <property type="entry name" value="predicted glycosyltransferase like domains"/>
    <property type="match status" value="1"/>
</dbReference>
<sequence length="224" mass="25590">MLKSLQQNETVISLYFPDRPDKEYASSVFEVGRGTLLLDQVSDSEGHEALLARRKFRAMSKYKGVTVTFDCHLAGLQEDGDGVRYQVAFPERVFYPQLRETFRLKIHDLQIPIHIRGHSPDGAGETVAGQVDDIGYNGVGFILESNLFIRKLDVLRYCVIRLGEDRNLTFDLRVCNVRAIVKGRRYRIGGKFVNLSGRNAALIRREVTRFQRLLRQQEREGGSD</sequence>
<dbReference type="GO" id="GO:0035438">
    <property type="term" value="F:cyclic-di-GMP binding"/>
    <property type="evidence" value="ECO:0007669"/>
    <property type="project" value="InterPro"/>
</dbReference>
<feature type="domain" description="PilZ" evidence="4">
    <location>
        <begin position="97"/>
        <end position="207"/>
    </location>
</feature>
<evidence type="ECO:0000313" key="6">
    <source>
        <dbReference type="EMBL" id="BCX82914.1"/>
    </source>
</evidence>
<organism evidence="6 7">
    <name type="scientific">Methylomarinovum caldicuralii</name>
    <dbReference type="NCBI Taxonomy" id="438856"/>
    <lineage>
        <taxon>Bacteria</taxon>
        <taxon>Pseudomonadati</taxon>
        <taxon>Pseudomonadota</taxon>
        <taxon>Gammaproteobacteria</taxon>
        <taxon>Methylococcales</taxon>
        <taxon>Methylothermaceae</taxon>
        <taxon>Methylomarinovum</taxon>
    </lineage>
</organism>
<accession>A0AAU9C6T9</accession>
<dbReference type="InterPro" id="IPR009875">
    <property type="entry name" value="PilZ_domain"/>
</dbReference>
<keyword evidence="2" id="KW-0547">Nucleotide-binding</keyword>
<reference evidence="7" key="1">
    <citation type="journal article" date="2024" name="Int. J. Syst. Evol. Microbiol.">
        <title>Methylomarinovum tepidoasis sp. nov., a moderately thermophilic methanotroph of the family Methylothermaceae isolated from a deep-sea hydrothermal field.</title>
        <authorList>
            <person name="Hirayama H."/>
            <person name="Takaki Y."/>
            <person name="Abe M."/>
            <person name="Miyazaki M."/>
            <person name="Uematsu K."/>
            <person name="Matsui Y."/>
            <person name="Takai K."/>
        </authorList>
    </citation>
    <scope>NUCLEOTIDE SEQUENCE [LARGE SCALE GENOMIC DNA]</scope>
    <source>
        <strain evidence="7">IT-9</strain>
    </source>
</reference>
<dbReference type="Pfam" id="PF07317">
    <property type="entry name" value="PilZN"/>
    <property type="match status" value="1"/>
</dbReference>
<protein>
    <submittedName>
        <fullName evidence="6">Flagellar brake protein</fullName>
    </submittedName>
</protein>
<keyword evidence="6" id="KW-0969">Cilium</keyword>
<evidence type="ECO:0000256" key="3">
    <source>
        <dbReference type="ARBA" id="ARBA00023143"/>
    </source>
</evidence>
<dbReference type="Gene3D" id="2.30.110.10">
    <property type="entry name" value="Electron Transport, Fmn-binding Protein, Chain A"/>
    <property type="match status" value="1"/>
</dbReference>
<name>A0AAU9C6T9_9GAMM</name>
<evidence type="ECO:0000313" key="7">
    <source>
        <dbReference type="Proteomes" id="UP001321825"/>
    </source>
</evidence>